<evidence type="ECO:0000313" key="3">
    <source>
        <dbReference type="Proteomes" id="UP000521872"/>
    </source>
</evidence>
<accession>A0A8H4QTD2</accession>
<keyword evidence="1" id="KW-0732">Signal</keyword>
<name>A0A8H4QTD2_9AGAR</name>
<proteinExistence type="predicted"/>
<keyword evidence="3" id="KW-1185">Reference proteome</keyword>
<reference evidence="2 3" key="1">
    <citation type="submission" date="2019-12" db="EMBL/GenBank/DDBJ databases">
        <authorList>
            <person name="Floudas D."/>
            <person name="Bentzer J."/>
            <person name="Ahren D."/>
            <person name="Johansson T."/>
            <person name="Persson P."/>
            <person name="Tunlid A."/>
        </authorList>
    </citation>
    <scope>NUCLEOTIDE SEQUENCE [LARGE SCALE GENOMIC DNA]</scope>
    <source>
        <strain evidence="2 3">CBS 102.39</strain>
    </source>
</reference>
<dbReference type="Proteomes" id="UP000521872">
    <property type="component" value="Unassembled WGS sequence"/>
</dbReference>
<comment type="caution">
    <text evidence="2">The sequence shown here is derived from an EMBL/GenBank/DDBJ whole genome shotgun (WGS) entry which is preliminary data.</text>
</comment>
<feature type="chain" id="PRO_5034534460" evidence="1">
    <location>
        <begin position="21"/>
        <end position="63"/>
    </location>
</feature>
<evidence type="ECO:0000313" key="2">
    <source>
        <dbReference type="EMBL" id="KAF4616861.1"/>
    </source>
</evidence>
<sequence>MQFTLLTTVLVACMTLIVSASPVPSPAEVEARTSFKLPREVNILDEVAREPSPEPICGKYTCL</sequence>
<feature type="signal peptide" evidence="1">
    <location>
        <begin position="1"/>
        <end position="20"/>
    </location>
</feature>
<evidence type="ECO:0000256" key="1">
    <source>
        <dbReference type="SAM" id="SignalP"/>
    </source>
</evidence>
<gene>
    <name evidence="2" type="ORF">D9613_008215</name>
</gene>
<dbReference type="EMBL" id="JAACJL010000031">
    <property type="protein sequence ID" value="KAF4616861.1"/>
    <property type="molecule type" value="Genomic_DNA"/>
</dbReference>
<organism evidence="2 3">
    <name type="scientific">Agrocybe pediades</name>
    <dbReference type="NCBI Taxonomy" id="84607"/>
    <lineage>
        <taxon>Eukaryota</taxon>
        <taxon>Fungi</taxon>
        <taxon>Dikarya</taxon>
        <taxon>Basidiomycota</taxon>
        <taxon>Agaricomycotina</taxon>
        <taxon>Agaricomycetes</taxon>
        <taxon>Agaricomycetidae</taxon>
        <taxon>Agaricales</taxon>
        <taxon>Agaricineae</taxon>
        <taxon>Strophariaceae</taxon>
        <taxon>Agrocybe</taxon>
    </lineage>
</organism>
<dbReference type="AlphaFoldDB" id="A0A8H4QTD2"/>
<protein>
    <submittedName>
        <fullName evidence="2">Uncharacterized protein</fullName>
    </submittedName>
</protein>